<reference evidence="2 3" key="1">
    <citation type="journal article" date="2018" name="Proc. R. Soc. B">
        <title>A non-coding region near Follistatin controls head colour polymorphism in the Gouldian finch.</title>
        <authorList>
            <person name="Toomey M.B."/>
            <person name="Marques C.I."/>
            <person name="Andrade P."/>
            <person name="Araujo P.M."/>
            <person name="Sabatino S."/>
            <person name="Gazda M.A."/>
            <person name="Afonso S."/>
            <person name="Lopes R.J."/>
            <person name="Corbo J.C."/>
            <person name="Carneiro M."/>
        </authorList>
    </citation>
    <scope>NUCLEOTIDE SEQUENCE [LARGE SCALE GENOMIC DNA]</scope>
    <source>
        <strain evidence="2">Red01</strain>
        <tissue evidence="2">Muscle</tissue>
    </source>
</reference>
<keyword evidence="3" id="KW-1185">Reference proteome</keyword>
<dbReference type="Proteomes" id="UP000276834">
    <property type="component" value="Unassembled WGS sequence"/>
</dbReference>
<evidence type="ECO:0000313" key="3">
    <source>
        <dbReference type="Proteomes" id="UP000276834"/>
    </source>
</evidence>
<gene>
    <name evidence="2" type="ORF">DV515_00006624</name>
</gene>
<sequence>MAKQTLAGVFKEKASLAEENLRAAGVFAESHDGEGNNANPNCSPTAQTKLEKERHTRQSAAQAR</sequence>
<dbReference type="EMBL" id="QUSF01000016">
    <property type="protein sequence ID" value="RLW03333.1"/>
    <property type="molecule type" value="Genomic_DNA"/>
</dbReference>
<dbReference type="AlphaFoldDB" id="A0A3L8SKT2"/>
<comment type="caution">
    <text evidence="2">The sequence shown here is derived from an EMBL/GenBank/DDBJ whole genome shotgun (WGS) entry which is preliminary data.</text>
</comment>
<feature type="compositionally biased region" description="Polar residues" evidence="1">
    <location>
        <begin position="36"/>
        <end position="48"/>
    </location>
</feature>
<feature type="region of interest" description="Disordered" evidence="1">
    <location>
        <begin position="27"/>
        <end position="64"/>
    </location>
</feature>
<organism evidence="2 3">
    <name type="scientific">Chloebia gouldiae</name>
    <name type="common">Gouldian finch</name>
    <name type="synonym">Erythrura gouldiae</name>
    <dbReference type="NCBI Taxonomy" id="44316"/>
    <lineage>
        <taxon>Eukaryota</taxon>
        <taxon>Metazoa</taxon>
        <taxon>Chordata</taxon>
        <taxon>Craniata</taxon>
        <taxon>Vertebrata</taxon>
        <taxon>Euteleostomi</taxon>
        <taxon>Archelosauria</taxon>
        <taxon>Archosauria</taxon>
        <taxon>Dinosauria</taxon>
        <taxon>Saurischia</taxon>
        <taxon>Theropoda</taxon>
        <taxon>Coelurosauria</taxon>
        <taxon>Aves</taxon>
        <taxon>Neognathae</taxon>
        <taxon>Neoaves</taxon>
        <taxon>Telluraves</taxon>
        <taxon>Australaves</taxon>
        <taxon>Passeriformes</taxon>
        <taxon>Passeroidea</taxon>
        <taxon>Passeridae</taxon>
        <taxon>Chloebia</taxon>
    </lineage>
</organism>
<evidence type="ECO:0000313" key="2">
    <source>
        <dbReference type="EMBL" id="RLW03333.1"/>
    </source>
</evidence>
<proteinExistence type="predicted"/>
<name>A0A3L8SKT2_CHLGU</name>
<protein>
    <submittedName>
        <fullName evidence="2">Uncharacterized protein</fullName>
    </submittedName>
</protein>
<evidence type="ECO:0000256" key="1">
    <source>
        <dbReference type="SAM" id="MobiDB-lite"/>
    </source>
</evidence>
<accession>A0A3L8SKT2</accession>